<accession>A0A318ZHE3</accession>
<protein>
    <recommendedName>
        <fullName evidence="3">Aminoglycoside phosphotransferase domain-containing protein</fullName>
    </recommendedName>
</protein>
<keyword evidence="2" id="KW-1185">Reference proteome</keyword>
<gene>
    <name evidence="1" type="ORF">BP01DRAFT_373324</name>
</gene>
<evidence type="ECO:0000313" key="2">
    <source>
        <dbReference type="Proteomes" id="UP000248349"/>
    </source>
</evidence>
<proteinExistence type="predicted"/>
<reference evidence="1 2" key="1">
    <citation type="submission" date="2016-12" db="EMBL/GenBank/DDBJ databases">
        <title>The genomes of Aspergillus section Nigri reveals drivers in fungal speciation.</title>
        <authorList>
            <consortium name="DOE Joint Genome Institute"/>
            <person name="Vesth T.C."/>
            <person name="Nybo J."/>
            <person name="Theobald S."/>
            <person name="Brandl J."/>
            <person name="Frisvad J.C."/>
            <person name="Nielsen K.F."/>
            <person name="Lyhne E.K."/>
            <person name="Kogle M.E."/>
            <person name="Kuo A."/>
            <person name="Riley R."/>
            <person name="Clum A."/>
            <person name="Nolan M."/>
            <person name="Lipzen A."/>
            <person name="Salamov A."/>
            <person name="Henrissat B."/>
            <person name="Wiebenga A."/>
            <person name="De Vries R.P."/>
            <person name="Grigoriev I.V."/>
            <person name="Mortensen U.H."/>
            <person name="Andersen M.R."/>
            <person name="Baker S.E."/>
        </authorList>
    </citation>
    <scope>NUCLEOTIDE SEQUENCE [LARGE SCALE GENOMIC DNA]</scope>
    <source>
        <strain evidence="1 2">JOP 1030-1</strain>
    </source>
</reference>
<name>A0A318ZHE3_9EURO</name>
<dbReference type="AlphaFoldDB" id="A0A318ZHE3"/>
<dbReference type="OrthoDB" id="5412996at2759"/>
<dbReference type="EMBL" id="KZ821228">
    <property type="protein sequence ID" value="PYH46365.1"/>
    <property type="molecule type" value="Genomic_DNA"/>
</dbReference>
<organism evidence="1 2">
    <name type="scientific">Aspergillus saccharolyticus JOP 1030-1</name>
    <dbReference type="NCBI Taxonomy" id="1450539"/>
    <lineage>
        <taxon>Eukaryota</taxon>
        <taxon>Fungi</taxon>
        <taxon>Dikarya</taxon>
        <taxon>Ascomycota</taxon>
        <taxon>Pezizomycotina</taxon>
        <taxon>Eurotiomycetes</taxon>
        <taxon>Eurotiomycetidae</taxon>
        <taxon>Eurotiales</taxon>
        <taxon>Aspergillaceae</taxon>
        <taxon>Aspergillus</taxon>
        <taxon>Aspergillus subgen. Circumdati</taxon>
    </lineage>
</organism>
<sequence>MKLDKKHRPGETVRACQWGIGTCNIYYRGEKHDKTNVIVHSAALGKAILRKEKVQIEVATMRYIRENASIPVSDVFGTGICWAGRYIVMSCLEGVPRSTLLKDSSSAEKPVLSPQLSERSLKPAYCEMAAFIIEWLRHGFDSIGALREDGGNFSITRRSLTSNMSELMVSANLPEGSACYLHISHLQLRLQQRDAASSEDDYRKKFIAHLFLEITKDICAEDSQGPVRLYCDGFGPSNVLIDTAAFRVSGEGDLVMFLSRYHPELRVFVEALGNHESELIERQILSESQRLSPRMEDSVKTGLFWVCLAVRYSSMLDEIYCKFIDNWYYGPFNSLYGRMQLWDPKQQQDMIELGRLKTGQADDKDIFVNHYPITELLELRLCNTEHRVVL</sequence>
<dbReference type="STRING" id="1450539.A0A318ZHE3"/>
<evidence type="ECO:0008006" key="3">
    <source>
        <dbReference type="Google" id="ProtNLM"/>
    </source>
</evidence>
<evidence type="ECO:0000313" key="1">
    <source>
        <dbReference type="EMBL" id="PYH46365.1"/>
    </source>
</evidence>
<dbReference type="RefSeq" id="XP_025432347.1">
    <property type="nucleotide sequence ID" value="XM_025576781.1"/>
</dbReference>
<dbReference type="Proteomes" id="UP000248349">
    <property type="component" value="Unassembled WGS sequence"/>
</dbReference>
<dbReference type="GeneID" id="37078010"/>